<gene>
    <name evidence="1" type="ORF">ENT43_03155</name>
</gene>
<dbReference type="AlphaFoldDB" id="A0A7C4M0W3"/>
<dbReference type="SUPFAM" id="SSF110849">
    <property type="entry name" value="ParB/Sulfiredoxin"/>
    <property type="match status" value="1"/>
</dbReference>
<protein>
    <submittedName>
        <fullName evidence="1">Uncharacterized protein</fullName>
    </submittedName>
</protein>
<comment type="caution">
    <text evidence="1">The sequence shown here is derived from an EMBL/GenBank/DDBJ whole genome shotgun (WGS) entry which is preliminary data.</text>
</comment>
<name>A0A7C4M0W3_UNCC3</name>
<dbReference type="EMBL" id="DSYQ01000014">
    <property type="protein sequence ID" value="HGT71230.1"/>
    <property type="molecule type" value="Genomic_DNA"/>
</dbReference>
<organism evidence="1">
    <name type="scientific">candidate division CPR3 bacterium</name>
    <dbReference type="NCBI Taxonomy" id="2268181"/>
    <lineage>
        <taxon>Bacteria</taxon>
        <taxon>Bacteria division CPR3</taxon>
    </lineage>
</organism>
<sequence length="227" mass="26918">MNNKKIEKFIKELAKHEREKISYQFEDSRNSILVTSGLHLNWIGDFFSNPKIKWEEKEIAVEKIKFTGTNPKINDILLNQCHRSPKEFRKLIKDNPKIKKEFEKYTSFGNEPILVRKDEDNKGYYKVLDGMHRFVGASLSNKPKIKVWLPINEDVELPYCEPHVVYDLMRGYMRHAKDKEGQKELYYALKLLNRTYANVKDLLKGILGEKWVFDKDVQKIIKKVLKK</sequence>
<reference evidence="1" key="1">
    <citation type="journal article" date="2020" name="mSystems">
        <title>Genome- and Community-Level Interaction Insights into Carbon Utilization and Element Cycling Functions of Hydrothermarchaeota in Hydrothermal Sediment.</title>
        <authorList>
            <person name="Zhou Z."/>
            <person name="Liu Y."/>
            <person name="Xu W."/>
            <person name="Pan J."/>
            <person name="Luo Z.H."/>
            <person name="Li M."/>
        </authorList>
    </citation>
    <scope>NUCLEOTIDE SEQUENCE [LARGE SCALE GENOMIC DNA]</scope>
    <source>
        <strain evidence="1">SpSt-579</strain>
    </source>
</reference>
<dbReference type="InterPro" id="IPR036086">
    <property type="entry name" value="ParB/Sulfiredoxin_sf"/>
</dbReference>
<evidence type="ECO:0000313" key="1">
    <source>
        <dbReference type="EMBL" id="HGT71230.1"/>
    </source>
</evidence>
<dbReference type="CDD" id="cd16387">
    <property type="entry name" value="ParB_N_Srx"/>
    <property type="match status" value="1"/>
</dbReference>
<proteinExistence type="predicted"/>
<accession>A0A7C4M0W3</accession>